<name>A0A1T2KUN2_9GAMM</name>
<gene>
    <name evidence="5" type="ORF">BOW51_07205</name>
</gene>
<dbReference type="InterPro" id="IPR013766">
    <property type="entry name" value="Thioredoxin_domain"/>
</dbReference>
<evidence type="ECO:0000256" key="3">
    <source>
        <dbReference type="SAM" id="SignalP"/>
    </source>
</evidence>
<dbReference type="PROSITE" id="PS51125">
    <property type="entry name" value="NHL"/>
    <property type="match status" value="1"/>
</dbReference>
<evidence type="ECO:0000259" key="4">
    <source>
        <dbReference type="PROSITE" id="PS51352"/>
    </source>
</evidence>
<feature type="signal peptide" evidence="3">
    <location>
        <begin position="1"/>
        <end position="17"/>
    </location>
</feature>
<dbReference type="PANTHER" id="PTHR46388:SF2">
    <property type="entry name" value="NHL REPEAT-CONTAINING PROTEIN 2"/>
    <property type="match status" value="1"/>
</dbReference>
<evidence type="ECO:0000313" key="5">
    <source>
        <dbReference type="EMBL" id="OOZ36426.1"/>
    </source>
</evidence>
<evidence type="ECO:0000256" key="1">
    <source>
        <dbReference type="ARBA" id="ARBA00022737"/>
    </source>
</evidence>
<dbReference type="Gene3D" id="3.40.30.10">
    <property type="entry name" value="Glutaredoxin"/>
    <property type="match status" value="1"/>
</dbReference>
<accession>A0A1T2KUN2</accession>
<feature type="repeat" description="NHL" evidence="2">
    <location>
        <begin position="399"/>
        <end position="436"/>
    </location>
</feature>
<dbReference type="InterPro" id="IPR001258">
    <property type="entry name" value="NHL_repeat"/>
</dbReference>
<reference evidence="5 6" key="1">
    <citation type="submission" date="2016-11" db="EMBL/GenBank/DDBJ databases">
        <title>Mixed transmission modes and dynamic genome evolution in an obligate animal-bacterial symbiosis.</title>
        <authorList>
            <person name="Russell S.L."/>
            <person name="Corbett-Detig R.B."/>
            <person name="Cavanaugh C.M."/>
        </authorList>
    </citation>
    <scope>NUCLEOTIDE SEQUENCE [LARGE SCALE GENOMIC DNA]</scope>
    <source>
        <strain evidence="5">Se-Cadez</strain>
    </source>
</reference>
<dbReference type="PROSITE" id="PS51352">
    <property type="entry name" value="THIOREDOXIN_2"/>
    <property type="match status" value="1"/>
</dbReference>
<dbReference type="Proteomes" id="UP000190896">
    <property type="component" value="Unassembled WGS sequence"/>
</dbReference>
<dbReference type="InterPro" id="IPR011042">
    <property type="entry name" value="6-blade_b-propeller_TolB-like"/>
</dbReference>
<dbReference type="SUPFAM" id="SSF52833">
    <property type="entry name" value="Thioredoxin-like"/>
    <property type="match status" value="1"/>
</dbReference>
<dbReference type="Pfam" id="PF13905">
    <property type="entry name" value="Thioredoxin_8"/>
    <property type="match status" value="1"/>
</dbReference>
<keyword evidence="3" id="KW-0732">Signal</keyword>
<dbReference type="PANTHER" id="PTHR46388">
    <property type="entry name" value="NHL REPEAT-CONTAINING PROTEIN 2"/>
    <property type="match status" value="1"/>
</dbReference>
<dbReference type="InterPro" id="IPR012336">
    <property type="entry name" value="Thioredoxin-like_fold"/>
</dbReference>
<evidence type="ECO:0000313" key="6">
    <source>
        <dbReference type="Proteomes" id="UP000190896"/>
    </source>
</evidence>
<comment type="caution">
    <text evidence="5">The sequence shown here is derived from an EMBL/GenBank/DDBJ whole genome shotgun (WGS) entry which is preliminary data.</text>
</comment>
<proteinExistence type="predicted"/>
<protein>
    <recommendedName>
        <fullName evidence="4">Thioredoxin domain-containing protein</fullName>
    </recommendedName>
</protein>
<sequence>MLCFALLCLFVSIPGHGENIPAPEFPEKLQWLNVSRPLTLDDLKGRVTILDFWTYGCINCLHVVEELWELEKKYGDSLLVIGVHSPKFSNERRMDTLRRILLRYDRQHPVIQDRDLELMQIYGVRAWPTLMVIDTKGMVIGYLAGEGHGELLDDYIAKLLKARDTDTVPPALPLQPEAMRIADQPLAAPGKIISSEGDLIISDTLHHRIIVTREHDDESRIIGEGVAGFRDGPLEQARFAYPQGMVRAGESLFVADTGNHALRHVDLNKGTVSTIAGIGEVGYELHPSSNATSVSLRSPWDLALLDSNLYIAMAGSYQVWRLDLDTGKIEPFAGSGKEGLENGALKEATFSQPSGLALSGRRLYVADAEASAIREIDLETRTVKTLLGTGLFDFGDEDGVRSETKLQHPLAVSVLDKNQLLIADTYNHKIKVYELETGKTRTLVGNGQPGDGTEIVGASLNEPGGIAVNGDRVWVADTNNDRIIRFDRAGKRLISWSPHKKKR</sequence>
<organism evidence="5 6">
    <name type="scientific">Solemya velesiana gill symbiont</name>
    <dbReference type="NCBI Taxonomy" id="1918948"/>
    <lineage>
        <taxon>Bacteria</taxon>
        <taxon>Pseudomonadati</taxon>
        <taxon>Pseudomonadota</taxon>
        <taxon>Gammaproteobacteria</taxon>
        <taxon>sulfur-oxidizing symbionts</taxon>
    </lineage>
</organism>
<feature type="chain" id="PRO_5012097371" description="Thioredoxin domain-containing protein" evidence="3">
    <location>
        <begin position="18"/>
        <end position="503"/>
    </location>
</feature>
<keyword evidence="1" id="KW-0677">Repeat</keyword>
<dbReference type="Pfam" id="PF01436">
    <property type="entry name" value="NHL"/>
    <property type="match status" value="2"/>
</dbReference>
<evidence type="ECO:0000256" key="2">
    <source>
        <dbReference type="PROSITE-ProRule" id="PRU00504"/>
    </source>
</evidence>
<keyword evidence="6" id="KW-1185">Reference proteome</keyword>
<dbReference type="InterPro" id="IPR036249">
    <property type="entry name" value="Thioredoxin-like_sf"/>
</dbReference>
<dbReference type="EMBL" id="MPRJ01000040">
    <property type="protein sequence ID" value="OOZ36426.1"/>
    <property type="molecule type" value="Genomic_DNA"/>
</dbReference>
<dbReference type="AlphaFoldDB" id="A0A1T2KUN2"/>
<feature type="domain" description="Thioredoxin" evidence="4">
    <location>
        <begin position="16"/>
        <end position="161"/>
    </location>
</feature>
<dbReference type="Gene3D" id="2.120.10.30">
    <property type="entry name" value="TolB, C-terminal domain"/>
    <property type="match status" value="3"/>
</dbReference>
<dbReference type="SUPFAM" id="SSF101898">
    <property type="entry name" value="NHL repeat"/>
    <property type="match status" value="1"/>
</dbReference>